<evidence type="ECO:0008006" key="3">
    <source>
        <dbReference type="Google" id="ProtNLM"/>
    </source>
</evidence>
<gene>
    <name evidence="1" type="ORF">CTZ28_02185</name>
</gene>
<dbReference type="AlphaFoldDB" id="A0A3M0IHB5"/>
<evidence type="ECO:0000313" key="2">
    <source>
        <dbReference type="Proteomes" id="UP000270471"/>
    </source>
</evidence>
<comment type="caution">
    <text evidence="1">The sequence shown here is derived from an EMBL/GenBank/DDBJ whole genome shotgun (WGS) entry which is preliminary data.</text>
</comment>
<reference evidence="1 2" key="1">
    <citation type="submission" date="2017-11" db="EMBL/GenBank/DDBJ databases">
        <title>Draft genome of actinobacteria isolated from guarana (Paullinia cupana (Mart.) Ducke.</title>
        <authorList>
            <person name="Siqueira K.A."/>
            <person name="Liotti R.G."/>
            <person name="Mendes T.A.O."/>
            <person name="Soares M.A."/>
        </authorList>
    </citation>
    <scope>NUCLEOTIDE SEQUENCE [LARGE SCALE GENOMIC DNA]</scope>
    <source>
        <strain evidence="1 2">193</strain>
    </source>
</reference>
<evidence type="ECO:0000313" key="1">
    <source>
        <dbReference type="EMBL" id="RMB87782.1"/>
    </source>
</evidence>
<sequence>MIVHMCRVCEETTTGLGAAVHLGHEEAASGPGWAYWAHPGCAELAPPGFASVAVACAHARAVYMQSRRQKSP</sequence>
<dbReference type="Proteomes" id="UP000270471">
    <property type="component" value="Unassembled WGS sequence"/>
</dbReference>
<protein>
    <recommendedName>
        <fullName evidence="3">PARP-type domain-containing protein</fullName>
    </recommendedName>
</protein>
<dbReference type="EMBL" id="PENI01000001">
    <property type="protein sequence ID" value="RMB87782.1"/>
    <property type="molecule type" value="Genomic_DNA"/>
</dbReference>
<accession>A0A3M0IHB5</accession>
<organism evidence="1 2">
    <name type="scientific">Streptomyces shenzhenensis</name>
    <dbReference type="NCBI Taxonomy" id="943815"/>
    <lineage>
        <taxon>Bacteria</taxon>
        <taxon>Bacillati</taxon>
        <taxon>Actinomycetota</taxon>
        <taxon>Actinomycetes</taxon>
        <taxon>Kitasatosporales</taxon>
        <taxon>Streptomycetaceae</taxon>
        <taxon>Streptomyces</taxon>
    </lineage>
</organism>
<proteinExistence type="predicted"/>
<dbReference type="OrthoDB" id="4279290at2"/>
<keyword evidence="2" id="KW-1185">Reference proteome</keyword>
<name>A0A3M0IHB5_9ACTN</name>
<dbReference type="RefSeq" id="WP_121887450.1">
    <property type="nucleotide sequence ID" value="NZ_PENI01000001.1"/>
</dbReference>